<gene>
    <name evidence="4" type="ORF">P9989_04845</name>
</gene>
<dbReference type="EMBL" id="CP121671">
    <property type="protein sequence ID" value="WFT75718.1"/>
    <property type="molecule type" value="Genomic_DNA"/>
</dbReference>
<dbReference type="InterPro" id="IPR018228">
    <property type="entry name" value="DNase_TatD-rel_CS"/>
</dbReference>
<organism evidence="4 5">
    <name type="scientific">Halobacillus naozhouensis</name>
    <dbReference type="NCBI Taxonomy" id="554880"/>
    <lineage>
        <taxon>Bacteria</taxon>
        <taxon>Bacillati</taxon>
        <taxon>Bacillota</taxon>
        <taxon>Bacilli</taxon>
        <taxon>Bacillales</taxon>
        <taxon>Bacillaceae</taxon>
        <taxon>Halobacillus</taxon>
    </lineage>
</organism>
<dbReference type="InterPro" id="IPR001130">
    <property type="entry name" value="TatD-like"/>
</dbReference>
<dbReference type="RefSeq" id="WP_283077684.1">
    <property type="nucleotide sequence ID" value="NZ_CP121671.1"/>
</dbReference>
<dbReference type="PANTHER" id="PTHR46317:SF1">
    <property type="entry name" value="HYDROLASE, TATD FAMILY"/>
    <property type="match status" value="1"/>
</dbReference>
<dbReference type="PIRSF" id="PIRSF005902">
    <property type="entry name" value="DNase_TatD"/>
    <property type="match status" value="1"/>
</dbReference>
<accession>A0ABY8IZP4</accession>
<evidence type="ECO:0000256" key="1">
    <source>
        <dbReference type="ARBA" id="ARBA00009275"/>
    </source>
</evidence>
<dbReference type="GO" id="GO:0016787">
    <property type="term" value="F:hydrolase activity"/>
    <property type="evidence" value="ECO:0007669"/>
    <property type="project" value="UniProtKB-KW"/>
</dbReference>
<dbReference type="CDD" id="cd01310">
    <property type="entry name" value="TatD_DNAse"/>
    <property type="match status" value="1"/>
</dbReference>
<name>A0ABY8IZP4_9BACI</name>
<comment type="similarity">
    <text evidence="1">Belongs to the metallo-dependent hydrolases superfamily. TatD-type hydrolase family.</text>
</comment>
<dbReference type="PANTHER" id="PTHR46317">
    <property type="entry name" value="HYDROLASE OF PHP SUPERFAMILY-RELATED PROTEIN"/>
    <property type="match status" value="1"/>
</dbReference>
<evidence type="ECO:0000256" key="3">
    <source>
        <dbReference type="ARBA" id="ARBA00022801"/>
    </source>
</evidence>
<sequence length="258" mass="30172">MTQRIIDAHIHLDMYSDEAREQILKELETFHIDHLISVSNHATSARTNLKLAHQDQRVKPAIGFHPEQELPNEQELQQLFSLIDRHKENITAIGEVGLPYYLRKEDPSLNLQPYMDLLESFVQLAVKLNKPLILHAIYEDADLACDVLENYDFHKAHFHWFKGSSPTIQRMINNQYFISVTPDCLYESEIQQLIKEYPLRLMMVETDGPWPFEGVFKDELTHPKMIHKSVVTISKVKGMALDEVHYQLYQNTIRFFGD</sequence>
<dbReference type="Pfam" id="PF01026">
    <property type="entry name" value="TatD_DNase"/>
    <property type="match status" value="1"/>
</dbReference>
<evidence type="ECO:0000313" key="5">
    <source>
        <dbReference type="Proteomes" id="UP001221597"/>
    </source>
</evidence>
<evidence type="ECO:0000256" key="2">
    <source>
        <dbReference type="ARBA" id="ARBA00022723"/>
    </source>
</evidence>
<dbReference type="Gene3D" id="3.20.20.140">
    <property type="entry name" value="Metal-dependent hydrolases"/>
    <property type="match status" value="1"/>
</dbReference>
<proteinExistence type="inferred from homology"/>
<keyword evidence="5" id="KW-1185">Reference proteome</keyword>
<keyword evidence="2" id="KW-0479">Metal-binding</keyword>
<dbReference type="Proteomes" id="UP001221597">
    <property type="component" value="Chromosome"/>
</dbReference>
<keyword evidence="3 4" id="KW-0378">Hydrolase</keyword>
<dbReference type="SUPFAM" id="SSF51556">
    <property type="entry name" value="Metallo-dependent hydrolases"/>
    <property type="match status" value="1"/>
</dbReference>
<evidence type="ECO:0000313" key="4">
    <source>
        <dbReference type="EMBL" id="WFT75718.1"/>
    </source>
</evidence>
<protein>
    <submittedName>
        <fullName evidence="4">TatD family hydrolase</fullName>
    </submittedName>
</protein>
<reference evidence="4 5" key="1">
    <citation type="submission" date="2023-04" db="EMBL/GenBank/DDBJ databases">
        <title>Genome sequence of Halobacillus naozhouensis KACC 21980.</title>
        <authorList>
            <person name="Kim S."/>
            <person name="Heo J."/>
            <person name="Kwon S.-W."/>
        </authorList>
    </citation>
    <scope>NUCLEOTIDE SEQUENCE [LARGE SCALE GENOMIC DNA]</scope>
    <source>
        <strain evidence="4 5">KCTC 13234</strain>
    </source>
</reference>
<dbReference type="InterPro" id="IPR032466">
    <property type="entry name" value="Metal_Hydrolase"/>
</dbReference>
<dbReference type="PROSITE" id="PS01137">
    <property type="entry name" value="TATD_1"/>
    <property type="match status" value="1"/>
</dbReference>